<dbReference type="AlphaFoldDB" id="A0A1I6FQY9"/>
<dbReference type="Proteomes" id="UP000199478">
    <property type="component" value="Unassembled WGS sequence"/>
</dbReference>
<reference evidence="2" key="1">
    <citation type="submission" date="2016-10" db="EMBL/GenBank/DDBJ databases">
        <authorList>
            <person name="Varghese N."/>
            <person name="Submissions S."/>
        </authorList>
    </citation>
    <scope>NUCLEOTIDE SEQUENCE [LARGE SCALE GENOMIC DNA]</scope>
    <source>
        <strain evidence="2">DSM 26879</strain>
    </source>
</reference>
<sequence length="271" mass="29942">MPTIVSLTAIPPRFAHLGPVFDALLAQTANIDEIRLYVPKRFRRFPEYDGQAPAVPKGIRVIQPDDDLGPASKVLFAVDEMRGTDCNIIYCDDDISYEPTRFARLIAEAKARPDQCIAADGDHVAGGGKRQMPRAVRAKKDLAYRGRRALQIGSELVTLTRRPRPQMPHMAVSGFVDVARGWGGVLVKPSFFTSDVFDIPQVVWTVDDHWLSGNMARNNVPIWSPAGIPKPQYAGGRDVHALVDATIEGHGRSSASAFCIKYMQDTYGIWL</sequence>
<dbReference type="SUPFAM" id="SSF53448">
    <property type="entry name" value="Nucleotide-diphospho-sugar transferases"/>
    <property type="match status" value="1"/>
</dbReference>
<keyword evidence="2" id="KW-1185">Reference proteome</keyword>
<evidence type="ECO:0008006" key="3">
    <source>
        <dbReference type="Google" id="ProtNLM"/>
    </source>
</evidence>
<protein>
    <recommendedName>
        <fullName evidence="3">Glycosyl transferase family 2</fullName>
    </recommendedName>
</protein>
<evidence type="ECO:0000313" key="1">
    <source>
        <dbReference type="EMBL" id="SFR32336.1"/>
    </source>
</evidence>
<dbReference type="STRING" id="390270.SAMN04488005_0291"/>
<name>A0A1I6FQY9_9RHOB</name>
<dbReference type="OrthoDB" id="5465469at2"/>
<dbReference type="CDD" id="cd00761">
    <property type="entry name" value="Glyco_tranf_GTA_type"/>
    <property type="match status" value="1"/>
</dbReference>
<dbReference type="InterPro" id="IPR029044">
    <property type="entry name" value="Nucleotide-diphossugar_trans"/>
</dbReference>
<dbReference type="EMBL" id="FOYP01000001">
    <property type="protein sequence ID" value="SFR32336.1"/>
    <property type="molecule type" value="Genomic_DNA"/>
</dbReference>
<dbReference type="RefSeq" id="WP_090195513.1">
    <property type="nucleotide sequence ID" value="NZ_FOYP01000001.1"/>
</dbReference>
<organism evidence="1 2">
    <name type="scientific">Yoonia tamlensis</name>
    <dbReference type="NCBI Taxonomy" id="390270"/>
    <lineage>
        <taxon>Bacteria</taxon>
        <taxon>Pseudomonadati</taxon>
        <taxon>Pseudomonadota</taxon>
        <taxon>Alphaproteobacteria</taxon>
        <taxon>Rhodobacterales</taxon>
        <taxon>Paracoccaceae</taxon>
        <taxon>Yoonia</taxon>
    </lineage>
</organism>
<gene>
    <name evidence="1" type="ORF">SAMN04488005_0291</name>
</gene>
<accession>A0A1I6FQY9</accession>
<proteinExistence type="predicted"/>
<evidence type="ECO:0000313" key="2">
    <source>
        <dbReference type="Proteomes" id="UP000199478"/>
    </source>
</evidence>